<sequence length="135" mass="15685">MSNNLEIVMSIDTLEIFEVIDLDETIEATNEVVPEAMETSPYDDLDEVFTTEENKEHSKLSNQPFSDKPDYHSPSCILWEIKEGKVIHTLGYRNKHGSYPYHSREPSHWGHISQFTPEEALWKTLELNPELMSYV</sequence>
<reference evidence="1 2" key="1">
    <citation type="submission" date="2018-06" db="EMBL/GenBank/DDBJ databases">
        <title>Mutators as drivers of adaptation in pathogenic bacteria and a risk factor for host jumps and vaccine escape.</title>
        <authorList>
            <person name="Barnes A.C."/>
            <person name="Silayeva O."/>
        </authorList>
    </citation>
    <scope>NUCLEOTIDE SEQUENCE [LARGE SCALE GENOMIC DNA]</scope>
    <source>
        <strain evidence="1 2">QMA0445</strain>
    </source>
</reference>
<name>A0A3L8GPD2_STRIN</name>
<evidence type="ECO:0000313" key="1">
    <source>
        <dbReference type="EMBL" id="RLU58477.1"/>
    </source>
</evidence>
<dbReference type="RefSeq" id="WP_121819991.1">
    <property type="nucleotide sequence ID" value="NZ_QLQD01000023.1"/>
</dbReference>
<gene>
    <name evidence="1" type="ORF">DIY07_01980</name>
</gene>
<comment type="caution">
    <text evidence="1">The sequence shown here is derived from an EMBL/GenBank/DDBJ whole genome shotgun (WGS) entry which is preliminary data.</text>
</comment>
<evidence type="ECO:0000313" key="2">
    <source>
        <dbReference type="Proteomes" id="UP000269148"/>
    </source>
</evidence>
<dbReference type="OrthoDB" id="2221024at2"/>
<dbReference type="EMBL" id="QLQD01000023">
    <property type="protein sequence ID" value="RLU58477.1"/>
    <property type="molecule type" value="Genomic_DNA"/>
</dbReference>
<accession>A0A3L8GPD2</accession>
<protein>
    <submittedName>
        <fullName evidence="1">Uncharacterized protein</fullName>
    </submittedName>
</protein>
<organism evidence="1 2">
    <name type="scientific">Streptococcus iniae</name>
    <name type="common">Streptococcus shiloi</name>
    <dbReference type="NCBI Taxonomy" id="1346"/>
    <lineage>
        <taxon>Bacteria</taxon>
        <taxon>Bacillati</taxon>
        <taxon>Bacillota</taxon>
        <taxon>Bacilli</taxon>
        <taxon>Lactobacillales</taxon>
        <taxon>Streptococcaceae</taxon>
        <taxon>Streptococcus</taxon>
    </lineage>
</organism>
<dbReference type="Proteomes" id="UP000269148">
    <property type="component" value="Unassembled WGS sequence"/>
</dbReference>
<proteinExistence type="predicted"/>
<dbReference type="AlphaFoldDB" id="A0A3L8GPD2"/>